<sequence>MKRHAPATARNSEPLAEVLEKELPDCGLVLEIASGTGEHAIFMARRFPMLRWQPSDQDASALESIAAWAGEAGLANLQEPIELDASGEAWPIDAADAILCVNMIHISPWSATEGLFRGAATLLDKGAPLILYGPYLEEGTETAASNLSFDASLKARDTAWGLRLLEAVDELAASNGFTRSARHKMPANNLTIVFRRT</sequence>
<name>A0ABX8ZPH1_9SPHN</name>
<dbReference type="SUPFAM" id="SSF53335">
    <property type="entry name" value="S-adenosyl-L-methionine-dependent methyltransferases"/>
    <property type="match status" value="1"/>
</dbReference>
<accession>A0ABX8ZPH1</accession>
<evidence type="ECO:0000313" key="1">
    <source>
        <dbReference type="EMBL" id="QZD89073.1"/>
    </source>
</evidence>
<dbReference type="Gene3D" id="3.40.50.150">
    <property type="entry name" value="Vaccinia Virus protein VP39"/>
    <property type="match status" value="1"/>
</dbReference>
<dbReference type="InterPro" id="IPR010342">
    <property type="entry name" value="DUF938"/>
</dbReference>
<protein>
    <submittedName>
        <fullName evidence="1">DUF938 domain-containing protein</fullName>
    </submittedName>
</protein>
<proteinExistence type="predicted"/>
<dbReference type="Pfam" id="PF06080">
    <property type="entry name" value="DUF938"/>
    <property type="match status" value="1"/>
</dbReference>
<dbReference type="RefSeq" id="WP_221424580.1">
    <property type="nucleotide sequence ID" value="NZ_CP081295.1"/>
</dbReference>
<gene>
    <name evidence="1" type="ORF">K3148_09510</name>
</gene>
<reference evidence="1 2" key="1">
    <citation type="submission" date="2021-08" db="EMBL/GenBank/DDBJ databases">
        <title>Comparative Genomics Analysis of the Genus Qipengyuania Reveals Extensive Genetic Diversity and Metabolic Versatility, Including the Description of Fifteen Novel Species.</title>
        <authorList>
            <person name="Liu Y."/>
        </authorList>
    </citation>
    <scope>NUCLEOTIDE SEQUENCE [LARGE SCALE GENOMIC DNA]</scope>
    <source>
        <strain evidence="1 2">1NDH13</strain>
    </source>
</reference>
<dbReference type="Proteomes" id="UP000824281">
    <property type="component" value="Chromosome"/>
</dbReference>
<evidence type="ECO:0000313" key="2">
    <source>
        <dbReference type="Proteomes" id="UP000824281"/>
    </source>
</evidence>
<dbReference type="InterPro" id="IPR029063">
    <property type="entry name" value="SAM-dependent_MTases_sf"/>
</dbReference>
<keyword evidence="2" id="KW-1185">Reference proteome</keyword>
<organism evidence="1 2">
    <name type="scientific">Qipengyuania aurantiaca</name>
    <dbReference type="NCBI Taxonomy" id="2867233"/>
    <lineage>
        <taxon>Bacteria</taxon>
        <taxon>Pseudomonadati</taxon>
        <taxon>Pseudomonadota</taxon>
        <taxon>Alphaproteobacteria</taxon>
        <taxon>Sphingomonadales</taxon>
        <taxon>Erythrobacteraceae</taxon>
        <taxon>Qipengyuania</taxon>
    </lineage>
</organism>
<dbReference type="PANTHER" id="PTHR20974:SF0">
    <property type="entry name" value="UPF0585 PROTEIN CG18661"/>
    <property type="match status" value="1"/>
</dbReference>
<dbReference type="PANTHER" id="PTHR20974">
    <property type="entry name" value="UPF0585 PROTEIN CG18661"/>
    <property type="match status" value="1"/>
</dbReference>
<dbReference type="EMBL" id="CP081295">
    <property type="protein sequence ID" value="QZD89073.1"/>
    <property type="molecule type" value="Genomic_DNA"/>
</dbReference>